<keyword evidence="4" id="KW-0645">Protease</keyword>
<sequence>MPSISKMAATTLALTSAVLVGVPGVSAAAIRDLEQAEFCGWEAEKEPAAGAARRQSAQVPQDILDLFGPPPKDGEQQQQPPPAAPAAPPVQWELPPPPADDGRMLKVGVYMHVVDDPEDKTLTEFHLNRADFDRQIVALNKGFAPANISFHFLDADWKRAKIQGHPMRMPLTQELHRGDRKTLNLYWRTAGPTYGGTTQTFVGSQNEKRDGMYVNVATVPGSAHPVWNQGKTAVHEAGHWFDLEHTEMTNPGDCEWNWMNKPGLSNECVCPP</sequence>
<evidence type="ECO:0000256" key="3">
    <source>
        <dbReference type="SAM" id="SignalP"/>
    </source>
</evidence>
<dbReference type="Proteomes" id="UP000076744">
    <property type="component" value="Unassembled WGS sequence"/>
</dbReference>
<feature type="compositionally biased region" description="Pro residues" evidence="2">
    <location>
        <begin position="79"/>
        <end position="98"/>
    </location>
</feature>
<dbReference type="GO" id="GO:0006508">
    <property type="term" value="P:proteolysis"/>
    <property type="evidence" value="ECO:0007669"/>
    <property type="project" value="UniProtKB-KW"/>
</dbReference>
<dbReference type="Gene3D" id="3.40.390.10">
    <property type="entry name" value="Collagenase (Catalytic Domain)"/>
    <property type="match status" value="1"/>
</dbReference>
<accession>A0A162K4P0</accession>
<feature type="chain" id="PRO_5007836571" evidence="3">
    <location>
        <begin position="28"/>
        <end position="272"/>
    </location>
</feature>
<protein>
    <submittedName>
        <fullName evidence="4">Metalloprotease MEP1</fullName>
    </submittedName>
</protein>
<dbReference type="RefSeq" id="XP_018700341.1">
    <property type="nucleotide sequence ID" value="XM_018852505.1"/>
</dbReference>
<dbReference type="STRING" id="1081104.A0A162K4P0"/>
<dbReference type="GeneID" id="30025194"/>
<dbReference type="GO" id="GO:0008237">
    <property type="term" value="F:metallopeptidase activity"/>
    <property type="evidence" value="ECO:0007669"/>
    <property type="project" value="UniProtKB-KW"/>
</dbReference>
<dbReference type="EMBL" id="AZHB01000037">
    <property type="protein sequence ID" value="OAA53288.1"/>
    <property type="molecule type" value="Genomic_DNA"/>
</dbReference>
<keyword evidence="4" id="KW-0378">Hydrolase</keyword>
<feature type="region of interest" description="Disordered" evidence="2">
    <location>
        <begin position="46"/>
        <end position="98"/>
    </location>
</feature>
<gene>
    <name evidence="4" type="ORF">ISF_08902</name>
</gene>
<feature type="signal peptide" evidence="3">
    <location>
        <begin position="1"/>
        <end position="27"/>
    </location>
</feature>
<dbReference type="InterPro" id="IPR024079">
    <property type="entry name" value="MetalloPept_cat_dom_sf"/>
</dbReference>
<evidence type="ECO:0000313" key="5">
    <source>
        <dbReference type="Proteomes" id="UP000076744"/>
    </source>
</evidence>
<dbReference type="AlphaFoldDB" id="A0A162K4P0"/>
<name>A0A162K4P0_CORFA</name>
<keyword evidence="4" id="KW-0482">Metalloprotease</keyword>
<evidence type="ECO:0000256" key="1">
    <source>
        <dbReference type="ARBA" id="ARBA00008721"/>
    </source>
</evidence>
<reference evidence="4 5" key="1">
    <citation type="journal article" date="2016" name="Genome Biol. Evol.">
        <title>Divergent and convergent evolution of fungal pathogenicity.</title>
        <authorList>
            <person name="Shang Y."/>
            <person name="Xiao G."/>
            <person name="Zheng P."/>
            <person name="Cen K."/>
            <person name="Zhan S."/>
            <person name="Wang C."/>
        </authorList>
    </citation>
    <scope>NUCLEOTIDE SEQUENCE [LARGE SCALE GENOMIC DNA]</scope>
    <source>
        <strain evidence="4 5">ARSEF 2679</strain>
    </source>
</reference>
<dbReference type="OrthoDB" id="536211at2759"/>
<dbReference type="SUPFAM" id="SSF55486">
    <property type="entry name" value="Metalloproteases ('zincins'), catalytic domain"/>
    <property type="match status" value="1"/>
</dbReference>
<dbReference type="PANTHER" id="PTHR47466:SF1">
    <property type="entry name" value="METALLOPROTEASE MEP1 (AFU_ORTHOLOGUE AFUA_1G07730)-RELATED"/>
    <property type="match status" value="1"/>
</dbReference>
<keyword evidence="3" id="KW-0732">Signal</keyword>
<evidence type="ECO:0000313" key="4">
    <source>
        <dbReference type="EMBL" id="OAA53288.1"/>
    </source>
</evidence>
<organism evidence="4 5">
    <name type="scientific">Cordyceps fumosorosea (strain ARSEF 2679)</name>
    <name type="common">Isaria fumosorosea</name>
    <dbReference type="NCBI Taxonomy" id="1081104"/>
    <lineage>
        <taxon>Eukaryota</taxon>
        <taxon>Fungi</taxon>
        <taxon>Dikarya</taxon>
        <taxon>Ascomycota</taxon>
        <taxon>Pezizomycotina</taxon>
        <taxon>Sordariomycetes</taxon>
        <taxon>Hypocreomycetidae</taxon>
        <taxon>Hypocreales</taxon>
        <taxon>Cordycipitaceae</taxon>
        <taxon>Cordyceps</taxon>
    </lineage>
</organism>
<comment type="similarity">
    <text evidence="1">Belongs to the peptidase M43B family.</text>
</comment>
<keyword evidence="5" id="KW-1185">Reference proteome</keyword>
<evidence type="ECO:0000256" key="2">
    <source>
        <dbReference type="SAM" id="MobiDB-lite"/>
    </source>
</evidence>
<comment type="caution">
    <text evidence="4">The sequence shown here is derived from an EMBL/GenBank/DDBJ whole genome shotgun (WGS) entry which is preliminary data.</text>
</comment>
<dbReference type="PANTHER" id="PTHR47466">
    <property type="match status" value="1"/>
</dbReference>
<proteinExistence type="inferred from homology"/>